<comment type="pathway">
    <text evidence="2 7 8">Cell wall biogenesis; peptidoglycan biosynthesis.</text>
</comment>
<dbReference type="Gene3D" id="3.90.190.20">
    <property type="entry name" value="Mur ligase, C-terminal domain"/>
    <property type="match status" value="1"/>
</dbReference>
<comment type="subcellular location">
    <subcellularLocation>
        <location evidence="1 7 8">Cytoplasm</location>
    </subcellularLocation>
</comment>
<dbReference type="Gene3D" id="3.40.1190.10">
    <property type="entry name" value="Mur-like, catalytic domain"/>
    <property type="match status" value="1"/>
</dbReference>
<name>A0A249DZ79_9ENTR</name>
<dbReference type="SUPFAM" id="SSF51984">
    <property type="entry name" value="MurCD N-terminal domain"/>
    <property type="match status" value="1"/>
</dbReference>
<keyword evidence="7 8" id="KW-0133">Cell shape</keyword>
<accession>A0A249DZ79</accession>
<keyword evidence="4 7" id="KW-0436">Ligase</keyword>
<dbReference type="GO" id="GO:0008764">
    <property type="term" value="F:UDP-N-acetylmuramoylalanine-D-glutamate ligase activity"/>
    <property type="evidence" value="ECO:0007669"/>
    <property type="project" value="UniProtKB-UniRule"/>
</dbReference>
<dbReference type="Pfam" id="PF08245">
    <property type="entry name" value="Mur_ligase_M"/>
    <property type="match status" value="1"/>
</dbReference>
<evidence type="ECO:0000313" key="11">
    <source>
        <dbReference type="EMBL" id="ASX26659.1"/>
    </source>
</evidence>
<keyword evidence="5 7" id="KW-0547">Nucleotide-binding</keyword>
<evidence type="ECO:0000256" key="4">
    <source>
        <dbReference type="ARBA" id="ARBA00022598"/>
    </source>
</evidence>
<dbReference type="GO" id="GO:0009252">
    <property type="term" value="P:peptidoglycan biosynthetic process"/>
    <property type="evidence" value="ECO:0007669"/>
    <property type="project" value="UniProtKB-UniRule"/>
</dbReference>
<comment type="catalytic activity">
    <reaction evidence="7 8">
        <text>UDP-N-acetyl-alpha-D-muramoyl-L-alanine + D-glutamate + ATP = UDP-N-acetyl-alpha-D-muramoyl-L-alanyl-D-glutamate + ADP + phosphate + H(+)</text>
        <dbReference type="Rhea" id="RHEA:16429"/>
        <dbReference type="ChEBI" id="CHEBI:15378"/>
        <dbReference type="ChEBI" id="CHEBI:29986"/>
        <dbReference type="ChEBI" id="CHEBI:30616"/>
        <dbReference type="ChEBI" id="CHEBI:43474"/>
        <dbReference type="ChEBI" id="CHEBI:83898"/>
        <dbReference type="ChEBI" id="CHEBI:83900"/>
        <dbReference type="ChEBI" id="CHEBI:456216"/>
        <dbReference type="EC" id="6.3.2.9"/>
    </reaction>
</comment>
<dbReference type="PROSITE" id="PS51257">
    <property type="entry name" value="PROKAR_LIPOPROTEIN"/>
    <property type="match status" value="1"/>
</dbReference>
<dbReference type="RefSeq" id="WP_016856990.1">
    <property type="nucleotide sequence ID" value="NZ_CP016303.1"/>
</dbReference>
<proteinExistence type="inferred from homology"/>
<evidence type="ECO:0000256" key="1">
    <source>
        <dbReference type="ARBA" id="ARBA00004496"/>
    </source>
</evidence>
<dbReference type="InterPro" id="IPR005762">
    <property type="entry name" value="MurD"/>
</dbReference>
<dbReference type="Gene3D" id="3.40.50.720">
    <property type="entry name" value="NAD(P)-binding Rossmann-like Domain"/>
    <property type="match status" value="1"/>
</dbReference>
<evidence type="ECO:0000313" key="12">
    <source>
        <dbReference type="Proteomes" id="UP000216438"/>
    </source>
</evidence>
<protein>
    <recommendedName>
        <fullName evidence="7 8">UDP-N-acetylmuramoylalanine--D-glutamate ligase</fullName>
        <ecNumber evidence="7 8">6.3.2.9</ecNumber>
    </recommendedName>
    <alternativeName>
        <fullName evidence="7">D-glutamic acid-adding enzyme</fullName>
    </alternativeName>
    <alternativeName>
        <fullName evidence="7">UDP-N-acetylmuramoyl-L-alanyl-D-glutamate synthetase</fullName>
    </alternativeName>
</protein>
<dbReference type="SUPFAM" id="SSF53623">
    <property type="entry name" value="MurD-like peptide ligases, catalytic domain"/>
    <property type="match status" value="1"/>
</dbReference>
<organism evidence="11 12">
    <name type="scientific">Candidatus Hamiltonella defensa</name>
    <name type="common">Bemisia tabaci</name>
    <dbReference type="NCBI Taxonomy" id="672795"/>
    <lineage>
        <taxon>Bacteria</taxon>
        <taxon>Pseudomonadati</taxon>
        <taxon>Pseudomonadota</taxon>
        <taxon>Gammaproteobacteria</taxon>
        <taxon>Enterobacterales</taxon>
        <taxon>Enterobacteriaceae</taxon>
        <taxon>aphid secondary symbionts</taxon>
        <taxon>Candidatus Williamhamiltonella</taxon>
    </lineage>
</organism>
<comment type="function">
    <text evidence="7 8">Cell wall formation. Catalyzes the addition of glutamate to the nucleotide precursor UDP-N-acetylmuramoyl-L-alanine (UMA).</text>
</comment>
<evidence type="ECO:0000259" key="10">
    <source>
        <dbReference type="Pfam" id="PF08245"/>
    </source>
</evidence>
<dbReference type="HAMAP" id="MF_00639">
    <property type="entry name" value="MurD"/>
    <property type="match status" value="1"/>
</dbReference>
<dbReference type="InterPro" id="IPR004101">
    <property type="entry name" value="Mur_ligase_C"/>
</dbReference>
<dbReference type="EMBL" id="CP016303">
    <property type="protein sequence ID" value="ASX26659.1"/>
    <property type="molecule type" value="Genomic_DNA"/>
</dbReference>
<evidence type="ECO:0000256" key="3">
    <source>
        <dbReference type="ARBA" id="ARBA00022490"/>
    </source>
</evidence>
<dbReference type="GO" id="GO:0008360">
    <property type="term" value="P:regulation of cell shape"/>
    <property type="evidence" value="ECO:0007669"/>
    <property type="project" value="UniProtKB-KW"/>
</dbReference>
<keyword evidence="6 7" id="KW-0067">ATP-binding</keyword>
<dbReference type="PANTHER" id="PTHR43692">
    <property type="entry name" value="UDP-N-ACETYLMURAMOYLALANINE--D-GLUTAMATE LIGASE"/>
    <property type="match status" value="1"/>
</dbReference>
<feature type="domain" description="Mur ligase central" evidence="10">
    <location>
        <begin position="112"/>
        <end position="286"/>
    </location>
</feature>
<reference evidence="11 12" key="2">
    <citation type="submission" date="2017-09" db="EMBL/GenBank/DDBJ databases">
        <title>The genome of whitefly Bemisia tabaci, a global crop pest, provides novel insights into virus transmission, host adaptation and insecticide resistance.</title>
        <authorList>
            <person name="Kaur N."/>
            <person name="Kliot A."/>
            <person name="Pinheiro P.V."/>
            <person name="Luan J."/>
            <person name="Zheng Y."/>
            <person name="Liu W."/>
            <person name="Sun H."/>
            <person name="Yang X."/>
            <person name="Xu Y."/>
            <person name="Luo Y."/>
            <person name="Kruse A."/>
            <person name="Fisher T.W."/>
            <person name="Nelson D.R."/>
            <person name="Elimelech M."/>
            <person name="MacCoss M."/>
            <person name="Johnson R."/>
            <person name="Cohen E."/>
            <person name="Hunter W.B."/>
            <person name="Brown J.K."/>
            <person name="Jander G."/>
            <person name="Cilia M."/>
            <person name="Douglas A.E."/>
            <person name="Ghanim M."/>
            <person name="Simmons A.M."/>
            <person name="Wintermantel W.M."/>
            <person name="Ling K.-S."/>
            <person name="Fei Z."/>
        </authorList>
    </citation>
    <scope>NUCLEOTIDE SEQUENCE [LARGE SCALE GENOMIC DNA]</scope>
    <source>
        <strain evidence="11 12">MEAM1</strain>
    </source>
</reference>
<evidence type="ECO:0000256" key="8">
    <source>
        <dbReference type="RuleBase" id="RU003664"/>
    </source>
</evidence>
<evidence type="ECO:0000256" key="5">
    <source>
        <dbReference type="ARBA" id="ARBA00022741"/>
    </source>
</evidence>
<dbReference type="OrthoDB" id="9809796at2"/>
<dbReference type="InterPro" id="IPR036615">
    <property type="entry name" value="Mur_ligase_C_dom_sf"/>
</dbReference>
<evidence type="ECO:0000256" key="6">
    <source>
        <dbReference type="ARBA" id="ARBA00022840"/>
    </source>
</evidence>
<dbReference type="InterPro" id="IPR013221">
    <property type="entry name" value="Mur_ligase_cen"/>
</dbReference>
<dbReference type="GO" id="GO:0005737">
    <property type="term" value="C:cytoplasm"/>
    <property type="evidence" value="ECO:0007669"/>
    <property type="project" value="UniProtKB-SubCell"/>
</dbReference>
<evidence type="ECO:0000256" key="2">
    <source>
        <dbReference type="ARBA" id="ARBA00004752"/>
    </source>
</evidence>
<keyword evidence="3 7" id="KW-0963">Cytoplasm</keyword>
<keyword evidence="7 8" id="KW-0132">Cell division</keyword>
<dbReference type="AlphaFoldDB" id="A0A249DZ79"/>
<dbReference type="GO" id="GO:0051301">
    <property type="term" value="P:cell division"/>
    <property type="evidence" value="ECO:0007669"/>
    <property type="project" value="UniProtKB-KW"/>
</dbReference>
<dbReference type="SUPFAM" id="SSF53244">
    <property type="entry name" value="MurD-like peptide ligases, peptide-binding domain"/>
    <property type="match status" value="1"/>
</dbReference>
<dbReference type="GO" id="GO:0005524">
    <property type="term" value="F:ATP binding"/>
    <property type="evidence" value="ECO:0007669"/>
    <property type="project" value="UniProtKB-UniRule"/>
</dbReference>
<dbReference type="PANTHER" id="PTHR43692:SF1">
    <property type="entry name" value="UDP-N-ACETYLMURAMOYLALANINE--D-GLUTAMATE LIGASE"/>
    <property type="match status" value="1"/>
</dbReference>
<keyword evidence="7 8" id="KW-0131">Cell cycle</keyword>
<dbReference type="UniPathway" id="UPA00219"/>
<sequence length="445" mass="48466">MRPHYQGQQIVIVGLGSTGLSCLDFFLSRGIVPRVMDTRVNPPCLSSVPAGVNCHLGGFNEKWLMTADVILLSPGISLAHPMLQAASKKGIDIIGDIELFCREIPPVPVVAVTGSNGKSTVTTLVTQMAQTAGWPVSMGGNIGIPALKLLKQKSRLIVLELSSFQLETTHTLAAKAATVLNITEDHADRYPLGLNQYQAAKLRIYQNAHTAVINADDPLTLPRNGTQKSATKFEVSFGLNQGQYRLHQDGHDFWLQASDQNVLNIKDMKLIGKHNYLNALAALALADAVDIPREASLKALIEYKGLPHRFEKIFEKNGICWINDSKATNVGSTLAAIKSVQCQGTLHLLLGGQGKSADFSILQPDLNQNRIQIYCFGQDAETLAALRPEVAQRTETLEQAMKLLKSRLKKGDTVLLSPACASFDQFSDFEQRGQEFSNLAKELGA</sequence>
<gene>
    <name evidence="7 11" type="primary">murD</name>
    <name evidence="11" type="ORF">BA171_06375</name>
</gene>
<comment type="similarity">
    <text evidence="7">Belongs to the MurCDEF family.</text>
</comment>
<keyword evidence="7 8" id="KW-0961">Cell wall biogenesis/degradation</keyword>
<dbReference type="GO" id="GO:0071555">
    <property type="term" value="P:cell wall organization"/>
    <property type="evidence" value="ECO:0007669"/>
    <property type="project" value="UniProtKB-KW"/>
</dbReference>
<feature type="binding site" evidence="7">
    <location>
        <begin position="114"/>
        <end position="120"/>
    </location>
    <ligand>
        <name>ATP</name>
        <dbReference type="ChEBI" id="CHEBI:30616"/>
    </ligand>
</feature>
<evidence type="ECO:0000256" key="7">
    <source>
        <dbReference type="HAMAP-Rule" id="MF_00639"/>
    </source>
</evidence>
<feature type="domain" description="Mur ligase C-terminal" evidence="9">
    <location>
        <begin position="308"/>
        <end position="420"/>
    </location>
</feature>
<dbReference type="InterPro" id="IPR036565">
    <property type="entry name" value="Mur-like_cat_sf"/>
</dbReference>
<dbReference type="EC" id="6.3.2.9" evidence="7 8"/>
<keyword evidence="7 8" id="KW-0573">Peptidoglycan synthesis</keyword>
<dbReference type="Pfam" id="PF02875">
    <property type="entry name" value="Mur_ligase_C"/>
    <property type="match status" value="1"/>
</dbReference>
<dbReference type="NCBIfam" id="TIGR01087">
    <property type="entry name" value="murD"/>
    <property type="match status" value="1"/>
</dbReference>
<dbReference type="Pfam" id="PF21799">
    <property type="entry name" value="MurD-like_N"/>
    <property type="match status" value="1"/>
</dbReference>
<dbReference type="Proteomes" id="UP000216438">
    <property type="component" value="Chromosome"/>
</dbReference>
<reference evidence="12" key="1">
    <citation type="submission" date="2016-06" db="EMBL/GenBank/DDBJ databases">
        <authorList>
            <person name="Chen W."/>
            <person name="Hasegawa D.K."/>
        </authorList>
    </citation>
    <scope>NUCLEOTIDE SEQUENCE [LARGE SCALE GENOMIC DNA]</scope>
    <source>
        <strain evidence="12">MEAM1</strain>
    </source>
</reference>
<evidence type="ECO:0000259" key="9">
    <source>
        <dbReference type="Pfam" id="PF02875"/>
    </source>
</evidence>